<proteinExistence type="predicted"/>
<evidence type="ECO:0000259" key="2">
    <source>
        <dbReference type="Pfam" id="PF08245"/>
    </source>
</evidence>
<dbReference type="SUPFAM" id="SSF51984">
    <property type="entry name" value="MurCD N-terminal domain"/>
    <property type="match status" value="1"/>
</dbReference>
<dbReference type="AlphaFoldDB" id="A0A7S4FXL0"/>
<dbReference type="Gene3D" id="3.40.50.720">
    <property type="entry name" value="NAD(P)-binding Rossmann-like Domain"/>
    <property type="match status" value="1"/>
</dbReference>
<name>A0A7S4FXL0_9EUGL</name>
<dbReference type="PANTHER" id="PTHR43445">
    <property type="entry name" value="UDP-N-ACETYLMURAMATE--L-ALANINE LIGASE-RELATED"/>
    <property type="match status" value="1"/>
</dbReference>
<dbReference type="EMBL" id="HBJA01085048">
    <property type="protein sequence ID" value="CAE0818452.1"/>
    <property type="molecule type" value="Transcribed_RNA"/>
</dbReference>
<dbReference type="Gene3D" id="3.40.1190.10">
    <property type="entry name" value="Mur-like, catalytic domain"/>
    <property type="match status" value="1"/>
</dbReference>
<dbReference type="InterPro" id="IPR050061">
    <property type="entry name" value="MurCDEF_pg_biosynth"/>
</dbReference>
<dbReference type="InterPro" id="IPR000713">
    <property type="entry name" value="Mur_ligase_N"/>
</dbReference>
<reference evidence="3" key="1">
    <citation type="submission" date="2021-01" db="EMBL/GenBank/DDBJ databases">
        <authorList>
            <person name="Corre E."/>
            <person name="Pelletier E."/>
            <person name="Niang G."/>
            <person name="Scheremetjew M."/>
            <person name="Finn R."/>
            <person name="Kale V."/>
            <person name="Holt S."/>
            <person name="Cochrane G."/>
            <person name="Meng A."/>
            <person name="Brown T."/>
            <person name="Cohen L."/>
        </authorList>
    </citation>
    <scope>NUCLEOTIDE SEQUENCE</scope>
    <source>
        <strain evidence="3">CCMP1594</strain>
    </source>
</reference>
<evidence type="ECO:0000259" key="1">
    <source>
        <dbReference type="Pfam" id="PF01225"/>
    </source>
</evidence>
<evidence type="ECO:0008006" key="4">
    <source>
        <dbReference type="Google" id="ProtNLM"/>
    </source>
</evidence>
<dbReference type="SUPFAM" id="SSF53623">
    <property type="entry name" value="MurD-like peptide ligases, catalytic domain"/>
    <property type="match status" value="1"/>
</dbReference>
<dbReference type="PANTHER" id="PTHR43445:SF3">
    <property type="entry name" value="UDP-N-ACETYLMURAMATE--L-ALANINE LIGASE"/>
    <property type="match status" value="1"/>
</dbReference>
<protein>
    <recommendedName>
        <fullName evidence="4">UDP-N-acetylmuramate--L-alanine ligase</fullName>
    </recommendedName>
</protein>
<organism evidence="3">
    <name type="scientific">Eutreptiella gymnastica</name>
    <dbReference type="NCBI Taxonomy" id="73025"/>
    <lineage>
        <taxon>Eukaryota</taxon>
        <taxon>Discoba</taxon>
        <taxon>Euglenozoa</taxon>
        <taxon>Euglenida</taxon>
        <taxon>Spirocuta</taxon>
        <taxon>Euglenophyceae</taxon>
        <taxon>Eutreptiales</taxon>
        <taxon>Eutreptiaceae</taxon>
        <taxon>Eutreptiella</taxon>
    </lineage>
</organism>
<accession>A0A7S4FXL0</accession>
<dbReference type="GO" id="GO:0005524">
    <property type="term" value="F:ATP binding"/>
    <property type="evidence" value="ECO:0007669"/>
    <property type="project" value="InterPro"/>
</dbReference>
<dbReference type="GO" id="GO:0016881">
    <property type="term" value="F:acid-amino acid ligase activity"/>
    <property type="evidence" value="ECO:0007669"/>
    <property type="project" value="InterPro"/>
</dbReference>
<feature type="domain" description="Mur ligase central" evidence="2">
    <location>
        <begin position="135"/>
        <end position="311"/>
    </location>
</feature>
<sequence length="325" mass="33456">MSHSGVASAAAPGRTPAAQAALRLIQSGQPIAAHFIGICGAGMSGIAKVFLQQGHTVTGSDLARSGAAAELEALGAVVHIGHAAKHLGRPHVVVFTGAIPSGNPEYLRAQQEGLPVLHRSQALALLLCNRTAVAVSGSHGKTTSTAMVAVALRHLGADPSFVNGGVVMDVGSSAASGSGRMFVIEADESDKSFLNYPVDVAFITNVDFDHPDFFSGRDAYEDAFVEFATAARDAVVICLDDPGGRRVRARLTHRRVVGYGFAADADLRLLAVDASGPAASAAVCFAGQEHKVRLRVPGRHNAYNAVGALAVLTALACPPIPQGFA</sequence>
<dbReference type="InterPro" id="IPR036565">
    <property type="entry name" value="Mur-like_cat_sf"/>
</dbReference>
<gene>
    <name evidence="3" type="ORF">EGYM00163_LOCUS29620</name>
</gene>
<feature type="domain" description="Mur ligase N-terminal catalytic" evidence="1">
    <location>
        <begin position="34"/>
        <end position="129"/>
    </location>
</feature>
<dbReference type="InterPro" id="IPR013221">
    <property type="entry name" value="Mur_ligase_cen"/>
</dbReference>
<evidence type="ECO:0000313" key="3">
    <source>
        <dbReference type="EMBL" id="CAE0818452.1"/>
    </source>
</evidence>
<dbReference type="Pfam" id="PF08245">
    <property type="entry name" value="Mur_ligase_M"/>
    <property type="match status" value="1"/>
</dbReference>
<dbReference type="Pfam" id="PF01225">
    <property type="entry name" value="Mur_ligase"/>
    <property type="match status" value="1"/>
</dbReference>